<reference evidence="3 4" key="1">
    <citation type="submission" date="2015-07" db="EMBL/GenBank/DDBJ databases">
        <title>A draft genome sequence of Mycobacterium wolinskyi.</title>
        <authorList>
            <person name="de Man T.J."/>
            <person name="Perry K.A."/>
            <person name="Coulliette A.D."/>
            <person name="Jensen B."/>
            <person name="Toney N.C."/>
            <person name="Limbago B.M."/>
            <person name="Noble-Wang J."/>
        </authorList>
    </citation>
    <scope>NUCLEOTIDE SEQUENCE [LARGE SCALE GENOMIC DNA]</scope>
    <source>
        <strain evidence="3 4">CDC_01</strain>
    </source>
</reference>
<feature type="compositionally biased region" description="Pro residues" evidence="1">
    <location>
        <begin position="1"/>
        <end position="26"/>
    </location>
</feature>
<sequence>MTYPPNNPPASPPPGPDGPWQPPQQPSPYGEQQYGAPEYGAQPPYGAPQYGAPGQPYGQQPQYGAPQQPYGAPQQPYGYGAPQPGYPYPQPQPSGGNRKGLIIGGVVAAVVALVVIVGVVIAMVMPSSDERAIGQLLKDVGSTEDFSAALDQYFCSGDQELFNFSVLEDLGIEPPDINSLPMEKPDESATIGDIKVDGDTATAKVESDSGSGTMHFRKESGDWKICMTDSPNLADIAGLP</sequence>
<feature type="transmembrane region" description="Helical" evidence="2">
    <location>
        <begin position="101"/>
        <end position="125"/>
    </location>
</feature>
<dbReference type="Proteomes" id="UP000070612">
    <property type="component" value="Unassembled WGS sequence"/>
</dbReference>
<dbReference type="RefSeq" id="WP_067854166.1">
    <property type="nucleotide sequence ID" value="NZ_LGTW01000019.1"/>
</dbReference>
<evidence type="ECO:0008006" key="5">
    <source>
        <dbReference type="Google" id="ProtNLM"/>
    </source>
</evidence>
<evidence type="ECO:0000256" key="1">
    <source>
        <dbReference type="SAM" id="MobiDB-lite"/>
    </source>
</evidence>
<protein>
    <recommendedName>
        <fullName evidence="5">DUF4878 domain-containing protein</fullName>
    </recommendedName>
</protein>
<feature type="region of interest" description="Disordered" evidence="1">
    <location>
        <begin position="1"/>
        <end position="93"/>
    </location>
</feature>
<evidence type="ECO:0000313" key="3">
    <source>
        <dbReference type="EMBL" id="KWX21496.1"/>
    </source>
</evidence>
<comment type="caution">
    <text evidence="3">The sequence shown here is derived from an EMBL/GenBank/DDBJ whole genome shotgun (WGS) entry which is preliminary data.</text>
</comment>
<accession>A0A132PGP4</accession>
<dbReference type="AlphaFoldDB" id="A0A132PGP4"/>
<organism evidence="3 4">
    <name type="scientific">Mycolicibacterium wolinskyi</name>
    <dbReference type="NCBI Taxonomy" id="59750"/>
    <lineage>
        <taxon>Bacteria</taxon>
        <taxon>Bacillati</taxon>
        <taxon>Actinomycetota</taxon>
        <taxon>Actinomycetes</taxon>
        <taxon>Mycobacteriales</taxon>
        <taxon>Mycobacteriaceae</taxon>
        <taxon>Mycolicibacterium</taxon>
    </lineage>
</organism>
<keyword evidence="2" id="KW-0472">Membrane</keyword>
<proteinExistence type="predicted"/>
<keyword evidence="4" id="KW-1185">Reference proteome</keyword>
<keyword evidence="2" id="KW-1133">Transmembrane helix</keyword>
<dbReference type="PATRIC" id="fig|59750.3.peg.2387"/>
<name>A0A132PGP4_9MYCO</name>
<gene>
    <name evidence="3" type="ORF">AFM11_25130</name>
</gene>
<feature type="compositionally biased region" description="Low complexity" evidence="1">
    <location>
        <begin position="39"/>
        <end position="83"/>
    </location>
</feature>
<dbReference type="EMBL" id="LGTW01000019">
    <property type="protein sequence ID" value="KWX21496.1"/>
    <property type="molecule type" value="Genomic_DNA"/>
</dbReference>
<dbReference type="STRING" id="59750.AWC31_27450"/>
<evidence type="ECO:0000256" key="2">
    <source>
        <dbReference type="SAM" id="Phobius"/>
    </source>
</evidence>
<keyword evidence="2" id="KW-0812">Transmembrane</keyword>
<evidence type="ECO:0000313" key="4">
    <source>
        <dbReference type="Proteomes" id="UP000070612"/>
    </source>
</evidence>